<feature type="disulfide bond" evidence="1">
    <location>
        <begin position="326"/>
        <end position="360"/>
    </location>
</feature>
<dbReference type="InterPro" id="IPR003582">
    <property type="entry name" value="ShKT_dom"/>
</dbReference>
<dbReference type="PROSITE" id="PS51670">
    <property type="entry name" value="SHKT"/>
    <property type="match status" value="2"/>
</dbReference>
<accession>A0A915HZL4</accession>
<dbReference type="SMART" id="SM00254">
    <property type="entry name" value="ShKT"/>
    <property type="match status" value="2"/>
</dbReference>
<evidence type="ECO:0000256" key="1">
    <source>
        <dbReference type="PROSITE-ProRule" id="PRU01005"/>
    </source>
</evidence>
<evidence type="ECO:0000259" key="3">
    <source>
        <dbReference type="PROSITE" id="PS51670"/>
    </source>
</evidence>
<dbReference type="WBParaSite" id="nRc.2.0.1.t07320-RA">
    <property type="protein sequence ID" value="nRc.2.0.1.t07320-RA"/>
    <property type="gene ID" value="nRc.2.0.1.g07320"/>
</dbReference>
<keyword evidence="1" id="KW-1015">Disulfide bond</keyword>
<name>A0A915HZL4_ROMCU</name>
<evidence type="ECO:0000313" key="4">
    <source>
        <dbReference type="Proteomes" id="UP000887565"/>
    </source>
</evidence>
<dbReference type="Gene3D" id="1.10.10.1940">
    <property type="match status" value="1"/>
</dbReference>
<dbReference type="Proteomes" id="UP000887565">
    <property type="component" value="Unplaced"/>
</dbReference>
<feature type="domain" description="ShKT" evidence="3">
    <location>
        <begin position="326"/>
        <end position="360"/>
    </location>
</feature>
<protein>
    <submittedName>
        <fullName evidence="5">ShKT domain-containing protein</fullName>
    </submittedName>
</protein>
<comment type="caution">
    <text evidence="1">Lacks conserved residue(s) required for the propagation of feature annotation.</text>
</comment>
<dbReference type="Pfam" id="PF01549">
    <property type="entry name" value="ShK"/>
    <property type="match status" value="2"/>
</dbReference>
<feature type="disulfide bond" evidence="1">
    <location>
        <begin position="273"/>
        <end position="307"/>
    </location>
</feature>
<organism evidence="4 5">
    <name type="scientific">Romanomermis culicivorax</name>
    <name type="common">Nematode worm</name>
    <dbReference type="NCBI Taxonomy" id="13658"/>
    <lineage>
        <taxon>Eukaryota</taxon>
        <taxon>Metazoa</taxon>
        <taxon>Ecdysozoa</taxon>
        <taxon>Nematoda</taxon>
        <taxon>Enoplea</taxon>
        <taxon>Dorylaimia</taxon>
        <taxon>Mermithida</taxon>
        <taxon>Mermithoidea</taxon>
        <taxon>Mermithidae</taxon>
        <taxon>Romanomermis</taxon>
    </lineage>
</organism>
<sequence length="360" mass="39277">MPPPTMVYMPPVEPIAPVEEKKTQAPETTLAATLPPQHVIDTVAPPIAQNYGVEPTHPDNGHMPPDYGVGPMHSEPVTDDGHLPTNHGVEPTHPQPVVDRGYTPPIYGIFPDTSNTIGEGPHETSMVPHIPETPSPAQEPGQQHFSYEGEVGGPPGSEPQPPEVDTPKPKGPSNYPFPTLLGGNYGSYANGGATTTTTQGPVKPPCPSTLYGNSMTENRGYDAKPLDAQGHKDKMGEKRKPVMVKSFDAKDEVPVPATDQDGKKHRPDSDAECRDSFAMCYLWALDGECETNPFWMKPNCQMSCKSCGIALEDVEKPTPPKKHENCTNKHELCQFWKKAGECKRNEAYMRKYCPLSCDLC</sequence>
<evidence type="ECO:0000313" key="5">
    <source>
        <dbReference type="WBParaSite" id="nRc.2.0.1.t07320-RA"/>
    </source>
</evidence>
<keyword evidence="4" id="KW-1185">Reference proteome</keyword>
<proteinExistence type="predicted"/>
<evidence type="ECO:0000256" key="2">
    <source>
        <dbReference type="SAM" id="MobiDB-lite"/>
    </source>
</evidence>
<feature type="compositionally biased region" description="Low complexity" evidence="2">
    <location>
        <begin position="180"/>
        <end position="198"/>
    </location>
</feature>
<dbReference type="AlphaFoldDB" id="A0A915HZL4"/>
<feature type="domain" description="ShKT" evidence="3">
    <location>
        <begin position="273"/>
        <end position="307"/>
    </location>
</feature>
<feature type="region of interest" description="Disordered" evidence="2">
    <location>
        <begin position="113"/>
        <end position="205"/>
    </location>
</feature>
<reference evidence="5" key="1">
    <citation type="submission" date="2022-11" db="UniProtKB">
        <authorList>
            <consortium name="WormBaseParasite"/>
        </authorList>
    </citation>
    <scope>IDENTIFICATION</scope>
</reference>